<name>A0A2I0THW5_LIMLA</name>
<gene>
    <name evidence="1" type="ORF">llap_16327</name>
</gene>
<dbReference type="OrthoDB" id="156886at2759"/>
<dbReference type="PANTHER" id="PTHR33332">
    <property type="entry name" value="REVERSE TRANSCRIPTASE DOMAIN-CONTAINING PROTEIN"/>
    <property type="match status" value="1"/>
</dbReference>
<evidence type="ECO:0000313" key="1">
    <source>
        <dbReference type="EMBL" id="PKU33371.1"/>
    </source>
</evidence>
<keyword evidence="2" id="KW-1185">Reference proteome</keyword>
<protein>
    <submittedName>
        <fullName evidence="1">Uncharacterized protein</fullName>
    </submittedName>
</protein>
<organism evidence="1 2">
    <name type="scientific">Limosa lapponica baueri</name>
    <dbReference type="NCBI Taxonomy" id="1758121"/>
    <lineage>
        <taxon>Eukaryota</taxon>
        <taxon>Metazoa</taxon>
        <taxon>Chordata</taxon>
        <taxon>Craniata</taxon>
        <taxon>Vertebrata</taxon>
        <taxon>Euteleostomi</taxon>
        <taxon>Archelosauria</taxon>
        <taxon>Archosauria</taxon>
        <taxon>Dinosauria</taxon>
        <taxon>Saurischia</taxon>
        <taxon>Theropoda</taxon>
        <taxon>Coelurosauria</taxon>
        <taxon>Aves</taxon>
        <taxon>Neognathae</taxon>
        <taxon>Neoaves</taxon>
        <taxon>Charadriiformes</taxon>
        <taxon>Scolopacidae</taxon>
        <taxon>Limosa</taxon>
    </lineage>
</organism>
<evidence type="ECO:0000313" key="2">
    <source>
        <dbReference type="Proteomes" id="UP000233556"/>
    </source>
</evidence>
<dbReference type="EMBL" id="KZ510170">
    <property type="protein sequence ID" value="PKU33371.1"/>
    <property type="molecule type" value="Genomic_DNA"/>
</dbReference>
<accession>A0A2I0THW5</accession>
<reference evidence="2" key="1">
    <citation type="submission" date="2017-11" db="EMBL/GenBank/DDBJ databases">
        <authorList>
            <person name="Lima N.C."/>
            <person name="Parody-Merino A.M."/>
            <person name="Battley P.F."/>
            <person name="Fidler A.E."/>
            <person name="Prosdocimi F."/>
        </authorList>
    </citation>
    <scope>NUCLEOTIDE SEQUENCE [LARGE SCALE GENOMIC DNA]</scope>
</reference>
<proteinExistence type="predicted"/>
<dbReference type="AlphaFoldDB" id="A0A2I0THW5"/>
<sequence>MILLPEEKDLGVLVDEKLNVSRQCALRVRKANRILGCIKRSVASRSREVILPLYFALVRPHLEYCVQLCGPQYKKEMDLLEVLVYNVSVFQYKLPPHGPYALNFIQIFGGLVVVQVTVDHLYHH</sequence>
<dbReference type="Proteomes" id="UP000233556">
    <property type="component" value="Unassembled WGS sequence"/>
</dbReference>
<reference evidence="2" key="2">
    <citation type="submission" date="2017-12" db="EMBL/GenBank/DDBJ databases">
        <title>Genome sequence of the Bar-tailed Godwit (Limosa lapponica baueri).</title>
        <authorList>
            <person name="Lima N.C.B."/>
            <person name="Parody-Merino A.M."/>
            <person name="Battley P.F."/>
            <person name="Fidler A.E."/>
            <person name="Prosdocimi F."/>
        </authorList>
    </citation>
    <scope>NUCLEOTIDE SEQUENCE [LARGE SCALE GENOMIC DNA]</scope>
</reference>